<dbReference type="AlphaFoldDB" id="A0A8X7VAY4"/>
<evidence type="ECO:0000313" key="2">
    <source>
        <dbReference type="EMBL" id="KAG2307894.1"/>
    </source>
</evidence>
<evidence type="ECO:0000256" key="1">
    <source>
        <dbReference type="SAM" id="MobiDB-lite"/>
    </source>
</evidence>
<protein>
    <submittedName>
        <fullName evidence="2">Uncharacterized protein</fullName>
    </submittedName>
</protein>
<evidence type="ECO:0000313" key="3">
    <source>
        <dbReference type="Proteomes" id="UP000886595"/>
    </source>
</evidence>
<gene>
    <name evidence="2" type="ORF">Bca52824_027642</name>
</gene>
<proteinExistence type="predicted"/>
<comment type="caution">
    <text evidence="2">The sequence shown here is derived from an EMBL/GenBank/DDBJ whole genome shotgun (WGS) entry which is preliminary data.</text>
</comment>
<dbReference type="Proteomes" id="UP000886595">
    <property type="component" value="Unassembled WGS sequence"/>
</dbReference>
<sequence>MLMGYPPPGALPPPTSLSPSHVSPPPSASWLSVESGPDIGISSQLVLAIVDGVASLECRTDGSGLEIVSNWISELDNYPISLEHFHLAGVLDMENVETVDVARNEDEQRFDTAPVDTPVVSGTLMTAEESTVVGEDWKTVLGLRLEKDLMPSGLEGSAGNLPSSSGPLGDNSSSLSRFEDLEGEDVLKSEFCADFYDNVRLCYHIDEEHPVKAKNGVLFCGWDEWDWYTSSFSVPHYMSEAIVVLTYLDTYKESSLAK</sequence>
<reference evidence="2 3" key="1">
    <citation type="submission" date="2020-02" db="EMBL/GenBank/DDBJ databases">
        <authorList>
            <person name="Ma Q."/>
            <person name="Huang Y."/>
            <person name="Song X."/>
            <person name="Pei D."/>
        </authorList>
    </citation>
    <scope>NUCLEOTIDE SEQUENCE [LARGE SCALE GENOMIC DNA]</scope>
    <source>
        <strain evidence="2">Sxm20200214</strain>
        <tissue evidence="2">Leaf</tissue>
    </source>
</reference>
<keyword evidence="3" id="KW-1185">Reference proteome</keyword>
<name>A0A8X7VAY4_BRACI</name>
<feature type="compositionally biased region" description="Pro residues" evidence="1">
    <location>
        <begin position="1"/>
        <end position="27"/>
    </location>
</feature>
<dbReference type="EMBL" id="JAAMPC010000006">
    <property type="protein sequence ID" value="KAG2307894.1"/>
    <property type="molecule type" value="Genomic_DNA"/>
</dbReference>
<dbReference type="OrthoDB" id="10646506at2759"/>
<feature type="region of interest" description="Disordered" evidence="1">
    <location>
        <begin position="155"/>
        <end position="175"/>
    </location>
</feature>
<feature type="compositionally biased region" description="Low complexity" evidence="1">
    <location>
        <begin position="161"/>
        <end position="175"/>
    </location>
</feature>
<accession>A0A8X7VAY4</accession>
<organism evidence="2 3">
    <name type="scientific">Brassica carinata</name>
    <name type="common">Ethiopian mustard</name>
    <name type="synonym">Abyssinian cabbage</name>
    <dbReference type="NCBI Taxonomy" id="52824"/>
    <lineage>
        <taxon>Eukaryota</taxon>
        <taxon>Viridiplantae</taxon>
        <taxon>Streptophyta</taxon>
        <taxon>Embryophyta</taxon>
        <taxon>Tracheophyta</taxon>
        <taxon>Spermatophyta</taxon>
        <taxon>Magnoliopsida</taxon>
        <taxon>eudicotyledons</taxon>
        <taxon>Gunneridae</taxon>
        <taxon>Pentapetalae</taxon>
        <taxon>rosids</taxon>
        <taxon>malvids</taxon>
        <taxon>Brassicales</taxon>
        <taxon>Brassicaceae</taxon>
        <taxon>Brassiceae</taxon>
        <taxon>Brassica</taxon>
    </lineage>
</organism>
<feature type="region of interest" description="Disordered" evidence="1">
    <location>
        <begin position="1"/>
        <end position="29"/>
    </location>
</feature>